<evidence type="ECO:0000313" key="4">
    <source>
        <dbReference type="EMBL" id="EKV32688.1"/>
    </source>
</evidence>
<evidence type="ECO:0000259" key="3">
    <source>
        <dbReference type="Pfam" id="PF16694"/>
    </source>
</evidence>
<dbReference type="InterPro" id="IPR032033">
    <property type="entry name" value="Cytochrome_P460"/>
</dbReference>
<evidence type="ECO:0000256" key="2">
    <source>
        <dbReference type="SAM" id="SignalP"/>
    </source>
</evidence>
<name>K9HR05_9PROT</name>
<feature type="chain" id="PRO_5003931760" description="Cytochrome P460 domain-containing protein" evidence="2">
    <location>
        <begin position="27"/>
        <end position="1003"/>
    </location>
</feature>
<dbReference type="InterPro" id="IPR051829">
    <property type="entry name" value="Multiheme_Cytochr_ET"/>
</dbReference>
<dbReference type="RefSeq" id="WP_009538515.1">
    <property type="nucleotide sequence ID" value="NZ_ANHY01000002.1"/>
</dbReference>
<gene>
    <name evidence="4" type="ORF">C882_1525</name>
</gene>
<dbReference type="PANTHER" id="PTHR35038">
    <property type="entry name" value="DISSIMILATORY SULFITE REDUCTASE SIRA"/>
    <property type="match status" value="1"/>
</dbReference>
<dbReference type="PANTHER" id="PTHR35038:SF8">
    <property type="entry name" value="C-TYPE POLYHEME CYTOCHROME OMCC"/>
    <property type="match status" value="1"/>
</dbReference>
<organism evidence="4 5">
    <name type="scientific">Caenispirillum salinarum AK4</name>
    <dbReference type="NCBI Taxonomy" id="1238182"/>
    <lineage>
        <taxon>Bacteria</taxon>
        <taxon>Pseudomonadati</taxon>
        <taxon>Pseudomonadota</taxon>
        <taxon>Alphaproteobacteria</taxon>
        <taxon>Rhodospirillales</taxon>
        <taxon>Novispirillaceae</taxon>
        <taxon>Caenispirillum</taxon>
    </lineage>
</organism>
<comment type="caution">
    <text evidence="4">The sequence shown here is derived from an EMBL/GenBank/DDBJ whole genome shotgun (WGS) entry which is preliminary data.</text>
</comment>
<evidence type="ECO:0000256" key="1">
    <source>
        <dbReference type="ARBA" id="ARBA00022729"/>
    </source>
</evidence>
<dbReference type="STRING" id="1238182.C882_1525"/>
<dbReference type="InterPro" id="IPR038142">
    <property type="entry name" value="Cytochrome_P460_sp"/>
</dbReference>
<dbReference type="CDD" id="cd20716">
    <property type="entry name" value="cyt_P460_fam"/>
    <property type="match status" value="1"/>
</dbReference>
<dbReference type="OrthoDB" id="9779283at2"/>
<dbReference type="Gene3D" id="3.50.70.20">
    <property type="entry name" value="Cytochrome P460"/>
    <property type="match status" value="1"/>
</dbReference>
<dbReference type="Proteomes" id="UP000009881">
    <property type="component" value="Unassembled WGS sequence"/>
</dbReference>
<protein>
    <recommendedName>
        <fullName evidence="3">Cytochrome P460 domain-containing protein</fullName>
    </recommendedName>
</protein>
<dbReference type="eggNOG" id="COG2133">
    <property type="taxonomic scope" value="Bacteria"/>
</dbReference>
<dbReference type="SUPFAM" id="SSF48695">
    <property type="entry name" value="Multiheme cytochromes"/>
    <property type="match status" value="1"/>
</dbReference>
<dbReference type="AlphaFoldDB" id="K9HR05"/>
<evidence type="ECO:0000313" key="5">
    <source>
        <dbReference type="Proteomes" id="UP000009881"/>
    </source>
</evidence>
<reference evidence="4 5" key="1">
    <citation type="journal article" date="2013" name="Genome Announc.">
        <title>Draft Genome Sequence of an Alphaproteobacterium, Caenispirillum salinarum AK4(T), Isolated from a Solar Saltern.</title>
        <authorList>
            <person name="Khatri I."/>
            <person name="Singh A."/>
            <person name="Korpole S."/>
            <person name="Pinnaka A.K."/>
            <person name="Subramanian S."/>
        </authorList>
    </citation>
    <scope>NUCLEOTIDE SEQUENCE [LARGE SCALE GENOMIC DNA]</scope>
    <source>
        <strain evidence="4 5">AK4</strain>
    </source>
</reference>
<sequence length="1003" mass="108388">MIAQKLRAGVAGVLTLAAVLASSGEAALAAADTVGRCDAKQTVKLVPTDPALCASLLPTVQNPSGLPLEEYENTLNRFFRAFCHRDTANGWVRDKSVRDTGPYISRHDDGTWTGQDYGTHSPVVIWYSPEMAAWARENRTPAEEDRATDKTPVPDGAIMVKEMYPAPASRCADVDPEYLLPNPNGAAIMVRDAQASQDGWFWGWFGWTGWDNDYPASNDSNRSPYMGFGQYCVNCHASARDNMTFTSTKNMQGEPGRPLVFLTQDDAPKAADKAHHAQVVLPGDDAPRLGQPHVAYTAAFNAAFPDGMGGGKPTWDTLAGIQMPSETYDNVWMGAGEPTVHGEYLTSDQCAGCHDAGSTGLQFDMTKIDPATNKLWNHSPYATWRTSPMGLAGRDPIFFSQLASESQTFHPDTAGVVENTCLGCHGFMGQRQYGIDQSLSNADGDCGTFTRDMANAIPLGTTPGTPEALTANYGGLARDGISCMACHHMVLGEEAEAAVKDQPQNNCVEARQEFLNPNETGFAKTFTGSYMVGAPTEVYGPFKDPKTAPMEAALGITPKYSHTLGESETCGTCHTVHLPVLHEGKPVGYIYEQLTYPEWAFSAYRTGTGVDGPLPHGAGDRAESCQDCHMPSTEPDGTPTVSKIASIQEYTNFPQAEFTKGPEELDLPEREGFARHTLVGLNIFLVKMAQQFPDVLGIRTQDPMLGSKGVDPLLYTEQQMLDQAANGVAEVTVGAAEIDGDTLTASVSVVNKVGHKFPSGVGFRRAFLTFEVLDPLGDVIWASGRTDAAGRLLDADGSVLPGEMWWDDSCRARIEPDKRIHQPHYQTITAQNQVQVYQELVSTPPTDGSTDFTCGEGATPEGQLTTSFLSICAEVKDNRLMPHGTLPLDQRIEIAKALGAQEDMAHDTGATAVGDDPDYVSGGGDSLVYRVDLSQVKGTPDSVRARLYYQATPPFYLQDRFCTAKGADRDRLYFLSGHLNLDGTEAEGWKLAIADSGPMMIAK</sequence>
<dbReference type="InterPro" id="IPR036280">
    <property type="entry name" value="Multihaem_cyt_sf"/>
</dbReference>
<dbReference type="EMBL" id="ANHY01000002">
    <property type="protein sequence ID" value="EKV32688.1"/>
    <property type="molecule type" value="Genomic_DNA"/>
</dbReference>
<dbReference type="Pfam" id="PF16694">
    <property type="entry name" value="Cytochrome_P460"/>
    <property type="match status" value="1"/>
</dbReference>
<dbReference type="PATRIC" id="fig|1238182.3.peg.63"/>
<accession>K9HR05</accession>
<keyword evidence="1 2" id="KW-0732">Signal</keyword>
<feature type="signal peptide" evidence="2">
    <location>
        <begin position="1"/>
        <end position="26"/>
    </location>
</feature>
<keyword evidence="5" id="KW-1185">Reference proteome</keyword>
<dbReference type="Gene3D" id="1.10.1130.10">
    <property type="entry name" value="Flavocytochrome C3, Chain A"/>
    <property type="match status" value="1"/>
</dbReference>
<feature type="domain" description="Cytochrome P460" evidence="3">
    <location>
        <begin position="146"/>
        <end position="242"/>
    </location>
</feature>
<proteinExistence type="predicted"/>